<dbReference type="InterPro" id="IPR012338">
    <property type="entry name" value="Beta-lactam/transpept-like"/>
</dbReference>
<keyword evidence="9" id="KW-0645">Protease</keyword>
<proteinExistence type="inferred from homology"/>
<keyword evidence="9" id="KW-0121">Carboxypeptidase</keyword>
<evidence type="ECO:0000256" key="1">
    <source>
        <dbReference type="ARBA" id="ARBA00007164"/>
    </source>
</evidence>
<organism evidence="9 10">
    <name type="scientific">Caproiciproducens galactitolivorans</name>
    <dbReference type="NCBI Taxonomy" id="642589"/>
    <lineage>
        <taxon>Bacteria</taxon>
        <taxon>Bacillati</taxon>
        <taxon>Bacillota</taxon>
        <taxon>Clostridia</taxon>
        <taxon>Eubacteriales</taxon>
        <taxon>Acutalibacteraceae</taxon>
        <taxon>Caproiciproducens</taxon>
    </lineage>
</organism>
<dbReference type="GO" id="GO:0004180">
    <property type="term" value="F:carboxypeptidase activity"/>
    <property type="evidence" value="ECO:0007669"/>
    <property type="project" value="UniProtKB-KW"/>
</dbReference>
<dbReference type="PANTHER" id="PTHR21581">
    <property type="entry name" value="D-ALANYL-D-ALANINE CARBOXYPEPTIDASE"/>
    <property type="match status" value="1"/>
</dbReference>
<dbReference type="Pfam" id="PF00768">
    <property type="entry name" value="Peptidase_S11"/>
    <property type="match status" value="1"/>
</dbReference>
<reference evidence="9 10" key="1">
    <citation type="submission" date="2022-11" db="EMBL/GenBank/DDBJ databases">
        <authorList>
            <person name="Caiyu Z."/>
        </authorList>
    </citation>
    <scope>NUCLEOTIDE SEQUENCE [LARGE SCALE GENOMIC DNA]</scope>
    <source>
        <strain evidence="9 10">YR-4</strain>
    </source>
</reference>
<keyword evidence="3" id="KW-0378">Hydrolase</keyword>
<dbReference type="Proteomes" id="UP001082703">
    <property type="component" value="Unassembled WGS sequence"/>
</dbReference>
<evidence type="ECO:0000259" key="8">
    <source>
        <dbReference type="Pfam" id="PF00768"/>
    </source>
</evidence>
<dbReference type="SUPFAM" id="SSF56601">
    <property type="entry name" value="beta-lactamase/transpeptidase-like"/>
    <property type="match status" value="1"/>
</dbReference>
<dbReference type="PANTHER" id="PTHR21581:SF6">
    <property type="entry name" value="TRAFFICKING PROTEIN PARTICLE COMPLEX SUBUNIT 12"/>
    <property type="match status" value="1"/>
</dbReference>
<comment type="similarity">
    <text evidence="1 7">Belongs to the peptidase S11 family.</text>
</comment>
<dbReference type="EMBL" id="JAPOHA010000011">
    <property type="protein sequence ID" value="MCY1714829.1"/>
    <property type="molecule type" value="Genomic_DNA"/>
</dbReference>
<evidence type="ECO:0000256" key="4">
    <source>
        <dbReference type="ARBA" id="ARBA00022960"/>
    </source>
</evidence>
<dbReference type="Gene3D" id="3.40.710.10">
    <property type="entry name" value="DD-peptidase/beta-lactamase superfamily"/>
    <property type="match status" value="1"/>
</dbReference>
<accession>A0ABT4BVA3</accession>
<protein>
    <submittedName>
        <fullName evidence="9">D-alanyl-D-alanine carboxypeptidase</fullName>
    </submittedName>
</protein>
<evidence type="ECO:0000313" key="9">
    <source>
        <dbReference type="EMBL" id="MCY1714829.1"/>
    </source>
</evidence>
<comment type="caution">
    <text evidence="9">The sequence shown here is derived from an EMBL/GenBank/DDBJ whole genome shotgun (WGS) entry which is preliminary data.</text>
</comment>
<dbReference type="InterPro" id="IPR001967">
    <property type="entry name" value="Peptidase_S11_N"/>
</dbReference>
<evidence type="ECO:0000313" key="10">
    <source>
        <dbReference type="Proteomes" id="UP001082703"/>
    </source>
</evidence>
<keyword evidence="2" id="KW-0732">Signal</keyword>
<keyword evidence="6" id="KW-0961">Cell wall biogenesis/degradation</keyword>
<name>A0ABT4BVA3_9FIRM</name>
<keyword evidence="5" id="KW-0573">Peptidoglycan synthesis</keyword>
<evidence type="ECO:0000256" key="7">
    <source>
        <dbReference type="RuleBase" id="RU004016"/>
    </source>
</evidence>
<dbReference type="PRINTS" id="PR00725">
    <property type="entry name" value="DADACBPTASE1"/>
</dbReference>
<evidence type="ECO:0000256" key="5">
    <source>
        <dbReference type="ARBA" id="ARBA00022984"/>
    </source>
</evidence>
<sequence length="278" mass="30632">MGSLKEVANAFNPTVTDKLHSPNAILVCVDDHTILMQKKSEQKIYPASLTKMMTTIVAIENLPDLQKKIVLPASMFQKLYKENASMAGFVPNEKVKAVDLLYGVMLPSGAECCIGLADHIAGSEQGFVEKMNQKAEQLGMKNTHFTNCTGLHDEKHYTTVKDLSILLCYALQNKTFQDVFTSSRYSTSSTNKHPEGITFQSTMFKNMENPVINGGKIVGGKTGFTDEAGLCLASLAEKDQKEYVLVTAGARGDHQTEQYNIDDALEVYNDLGKSKFNK</sequence>
<evidence type="ECO:0000256" key="6">
    <source>
        <dbReference type="ARBA" id="ARBA00023316"/>
    </source>
</evidence>
<dbReference type="InterPro" id="IPR018044">
    <property type="entry name" value="Peptidase_S11"/>
</dbReference>
<keyword evidence="10" id="KW-1185">Reference proteome</keyword>
<gene>
    <name evidence="9" type="ORF">OUY18_11260</name>
</gene>
<evidence type="ECO:0000256" key="3">
    <source>
        <dbReference type="ARBA" id="ARBA00022801"/>
    </source>
</evidence>
<keyword evidence="4" id="KW-0133">Cell shape</keyword>
<evidence type="ECO:0000256" key="2">
    <source>
        <dbReference type="ARBA" id="ARBA00022729"/>
    </source>
</evidence>
<feature type="domain" description="Peptidase S11 D-alanyl-D-alanine carboxypeptidase A N-terminal" evidence="8">
    <location>
        <begin position="17"/>
        <end position="251"/>
    </location>
</feature>